<proteinExistence type="inferred from homology"/>
<dbReference type="GO" id="GO:0005634">
    <property type="term" value="C:nucleus"/>
    <property type="evidence" value="ECO:0007669"/>
    <property type="project" value="TreeGrafter"/>
</dbReference>
<dbReference type="GO" id="GO:0005938">
    <property type="term" value="C:cell cortex"/>
    <property type="evidence" value="ECO:0007669"/>
    <property type="project" value="TreeGrafter"/>
</dbReference>
<organism evidence="6 7">
    <name type="scientific">Clydaea vesicula</name>
    <dbReference type="NCBI Taxonomy" id="447962"/>
    <lineage>
        <taxon>Eukaryota</taxon>
        <taxon>Fungi</taxon>
        <taxon>Fungi incertae sedis</taxon>
        <taxon>Chytridiomycota</taxon>
        <taxon>Chytridiomycota incertae sedis</taxon>
        <taxon>Chytridiomycetes</taxon>
        <taxon>Lobulomycetales</taxon>
        <taxon>Lobulomycetaceae</taxon>
        <taxon>Clydaea</taxon>
    </lineage>
</organism>
<evidence type="ECO:0000313" key="7">
    <source>
        <dbReference type="Proteomes" id="UP001211065"/>
    </source>
</evidence>
<dbReference type="CDD" id="cd01789">
    <property type="entry name" value="Ubl_TBCB"/>
    <property type="match status" value="1"/>
</dbReference>
<dbReference type="Pfam" id="PF01302">
    <property type="entry name" value="CAP_GLY"/>
    <property type="match status" value="1"/>
</dbReference>
<dbReference type="SUPFAM" id="SSF74924">
    <property type="entry name" value="Cap-Gly domain"/>
    <property type="match status" value="1"/>
</dbReference>
<dbReference type="GO" id="GO:0043014">
    <property type="term" value="F:alpha-tubulin binding"/>
    <property type="evidence" value="ECO:0007669"/>
    <property type="project" value="InterPro"/>
</dbReference>
<dbReference type="InterPro" id="IPR029071">
    <property type="entry name" value="Ubiquitin-like_domsf"/>
</dbReference>
<dbReference type="Proteomes" id="UP001211065">
    <property type="component" value="Unassembled WGS sequence"/>
</dbReference>
<evidence type="ECO:0000256" key="4">
    <source>
        <dbReference type="ARBA" id="ARBA00025779"/>
    </source>
</evidence>
<dbReference type="GO" id="GO:0007021">
    <property type="term" value="P:tubulin complex assembly"/>
    <property type="evidence" value="ECO:0007669"/>
    <property type="project" value="InterPro"/>
</dbReference>
<comment type="similarity">
    <text evidence="4">Belongs to the TBCB family.</text>
</comment>
<dbReference type="SMART" id="SM01052">
    <property type="entry name" value="CAP_GLY"/>
    <property type="match status" value="1"/>
</dbReference>
<dbReference type="GO" id="GO:0005829">
    <property type="term" value="C:cytosol"/>
    <property type="evidence" value="ECO:0007669"/>
    <property type="project" value="UniProtKB-ARBA"/>
</dbReference>
<dbReference type="InterPro" id="IPR045172">
    <property type="entry name" value="TBCB_Ubl"/>
</dbReference>
<name>A0AAD5U4U4_9FUNG</name>
<dbReference type="InterPro" id="IPR036859">
    <property type="entry name" value="CAP-Gly_dom_sf"/>
</dbReference>
<dbReference type="InterPro" id="IPR000626">
    <property type="entry name" value="Ubiquitin-like_dom"/>
</dbReference>
<dbReference type="Pfam" id="PF14560">
    <property type="entry name" value="Ubiquitin_2"/>
    <property type="match status" value="1"/>
</dbReference>
<dbReference type="GO" id="GO:0035371">
    <property type="term" value="C:microtubule plus-end"/>
    <property type="evidence" value="ECO:0007669"/>
    <property type="project" value="TreeGrafter"/>
</dbReference>
<keyword evidence="3" id="KW-0143">Chaperone</keyword>
<keyword evidence="7" id="KW-1185">Reference proteome</keyword>
<dbReference type="GO" id="GO:0031122">
    <property type="term" value="P:cytoplasmic microtubule organization"/>
    <property type="evidence" value="ECO:0007669"/>
    <property type="project" value="TreeGrafter"/>
</dbReference>
<reference evidence="6" key="1">
    <citation type="submission" date="2020-05" db="EMBL/GenBank/DDBJ databases">
        <title>Phylogenomic resolution of chytrid fungi.</title>
        <authorList>
            <person name="Stajich J.E."/>
            <person name="Amses K."/>
            <person name="Simmons R."/>
            <person name="Seto K."/>
            <person name="Myers J."/>
            <person name="Bonds A."/>
            <person name="Quandt C.A."/>
            <person name="Barry K."/>
            <person name="Liu P."/>
            <person name="Grigoriev I."/>
            <person name="Longcore J.E."/>
            <person name="James T.Y."/>
        </authorList>
    </citation>
    <scope>NUCLEOTIDE SEQUENCE</scope>
    <source>
        <strain evidence="6">JEL0476</strain>
    </source>
</reference>
<dbReference type="GO" id="GO:0007023">
    <property type="term" value="P:post-chaperonin tubulin folding pathway"/>
    <property type="evidence" value="ECO:0007669"/>
    <property type="project" value="InterPro"/>
</dbReference>
<comment type="subcellular location">
    <subcellularLocation>
        <location evidence="1">Cytoplasm</location>
    </subcellularLocation>
</comment>
<dbReference type="PANTHER" id="PTHR18916:SF85">
    <property type="entry name" value="TUBULIN-FOLDING COFACTOR B"/>
    <property type="match status" value="1"/>
</dbReference>
<dbReference type="SUPFAM" id="SSF54236">
    <property type="entry name" value="Ubiquitin-like"/>
    <property type="match status" value="1"/>
</dbReference>
<accession>A0AAD5U4U4</accession>
<evidence type="ECO:0000259" key="5">
    <source>
        <dbReference type="PROSITE" id="PS50245"/>
    </source>
</evidence>
<evidence type="ECO:0000256" key="1">
    <source>
        <dbReference type="ARBA" id="ARBA00004496"/>
    </source>
</evidence>
<dbReference type="PANTHER" id="PTHR18916">
    <property type="entry name" value="DYNACTIN 1-RELATED MICROTUBULE-BINDING"/>
    <property type="match status" value="1"/>
</dbReference>
<dbReference type="InterPro" id="IPR000938">
    <property type="entry name" value="CAP-Gly_domain"/>
</dbReference>
<dbReference type="AlphaFoldDB" id="A0AAD5U4U4"/>
<feature type="domain" description="CAP-Gly" evidence="5">
    <location>
        <begin position="177"/>
        <end position="219"/>
    </location>
</feature>
<evidence type="ECO:0000256" key="2">
    <source>
        <dbReference type="ARBA" id="ARBA00022490"/>
    </source>
</evidence>
<keyword evidence="2" id="KW-0963">Cytoplasm</keyword>
<evidence type="ECO:0000313" key="6">
    <source>
        <dbReference type="EMBL" id="KAJ3224439.1"/>
    </source>
</evidence>
<protein>
    <recommendedName>
        <fullName evidence="5">CAP-Gly domain-containing protein</fullName>
    </recommendedName>
</protein>
<dbReference type="Gene3D" id="2.30.30.190">
    <property type="entry name" value="CAP Gly-rich-like domain"/>
    <property type="match status" value="1"/>
</dbReference>
<comment type="caution">
    <text evidence="6">The sequence shown here is derived from an EMBL/GenBank/DDBJ whole genome shotgun (WGS) entry which is preliminary data.</text>
</comment>
<dbReference type="GO" id="GO:0051010">
    <property type="term" value="F:microtubule plus-end binding"/>
    <property type="evidence" value="ECO:0007669"/>
    <property type="project" value="TreeGrafter"/>
</dbReference>
<sequence length="241" mass="27536">MVNEVSLPGPSLLTLFITSESSSSERRFEKSITIGTLKEKLEFITGVPCATCKLILYTKENNQVAVLDDDTKMLGFYPVYDFMRIEAVDTNPHRIHSQYTDLSKVKKFEISQEEYEKKTDSVRAFKERNKIGRFSEKEAEPTNIETFEEEAKALKIGARCEVDTDGYKKRGEVRFIGSTTFKPGFWVGVKYDEPVGIHNGTVDGVKYFECQNKFGAMVRPNKVKVGDFPEENLFEDDDDEM</sequence>
<gene>
    <name evidence="6" type="ORF">HK099_008459</name>
</gene>
<evidence type="ECO:0000256" key="3">
    <source>
        <dbReference type="ARBA" id="ARBA00023186"/>
    </source>
</evidence>
<dbReference type="EMBL" id="JADGJW010000093">
    <property type="protein sequence ID" value="KAJ3224439.1"/>
    <property type="molecule type" value="Genomic_DNA"/>
</dbReference>
<dbReference type="PROSITE" id="PS50245">
    <property type="entry name" value="CAP_GLY_2"/>
    <property type="match status" value="1"/>
</dbReference>
<dbReference type="FunFam" id="2.30.30.190:FF:000013">
    <property type="entry name" value="Tubulin-folding cofactor B"/>
    <property type="match status" value="1"/>
</dbReference>
<dbReference type="Gene3D" id="3.10.20.90">
    <property type="entry name" value="Phosphatidylinositol 3-kinase Catalytic Subunit, Chain A, domain 1"/>
    <property type="match status" value="1"/>
</dbReference>